<gene>
    <name evidence="1" type="ORF">METZ01_LOCUS325738</name>
</gene>
<accession>A0A382PHL2</accession>
<protein>
    <submittedName>
        <fullName evidence="1">Uncharacterized protein</fullName>
    </submittedName>
</protein>
<proteinExistence type="predicted"/>
<dbReference type="EMBL" id="UINC01107482">
    <property type="protein sequence ID" value="SVC72884.1"/>
    <property type="molecule type" value="Genomic_DNA"/>
</dbReference>
<dbReference type="AlphaFoldDB" id="A0A382PHL2"/>
<reference evidence="1" key="1">
    <citation type="submission" date="2018-05" db="EMBL/GenBank/DDBJ databases">
        <authorList>
            <person name="Lanie J.A."/>
            <person name="Ng W.-L."/>
            <person name="Kazmierczak K.M."/>
            <person name="Andrzejewski T.M."/>
            <person name="Davidsen T.M."/>
            <person name="Wayne K.J."/>
            <person name="Tettelin H."/>
            <person name="Glass J.I."/>
            <person name="Rusch D."/>
            <person name="Podicherti R."/>
            <person name="Tsui H.-C.T."/>
            <person name="Winkler M.E."/>
        </authorList>
    </citation>
    <scope>NUCLEOTIDE SEQUENCE</scope>
</reference>
<evidence type="ECO:0000313" key="1">
    <source>
        <dbReference type="EMBL" id="SVC72884.1"/>
    </source>
</evidence>
<sequence>MNRRRFVQLFGGLTLAGMPITRPQLGQARIVVAGGGILGASISYHLA</sequence>
<name>A0A382PHL2_9ZZZZ</name>
<organism evidence="1">
    <name type="scientific">marine metagenome</name>
    <dbReference type="NCBI Taxonomy" id="408172"/>
    <lineage>
        <taxon>unclassified sequences</taxon>
        <taxon>metagenomes</taxon>
        <taxon>ecological metagenomes</taxon>
    </lineage>
</organism>
<feature type="non-terminal residue" evidence="1">
    <location>
        <position position="47"/>
    </location>
</feature>